<evidence type="ECO:0000313" key="2">
    <source>
        <dbReference type="Proteomes" id="UP000501690"/>
    </source>
</evidence>
<gene>
    <name evidence="1" type="ORF">DEO72_LG6g1132</name>
</gene>
<organism evidence="1 2">
    <name type="scientific">Vigna unguiculata</name>
    <name type="common">Cowpea</name>
    <dbReference type="NCBI Taxonomy" id="3917"/>
    <lineage>
        <taxon>Eukaryota</taxon>
        <taxon>Viridiplantae</taxon>
        <taxon>Streptophyta</taxon>
        <taxon>Embryophyta</taxon>
        <taxon>Tracheophyta</taxon>
        <taxon>Spermatophyta</taxon>
        <taxon>Magnoliopsida</taxon>
        <taxon>eudicotyledons</taxon>
        <taxon>Gunneridae</taxon>
        <taxon>Pentapetalae</taxon>
        <taxon>rosids</taxon>
        <taxon>fabids</taxon>
        <taxon>Fabales</taxon>
        <taxon>Fabaceae</taxon>
        <taxon>Papilionoideae</taxon>
        <taxon>50 kb inversion clade</taxon>
        <taxon>NPAAA clade</taxon>
        <taxon>indigoferoid/millettioid clade</taxon>
        <taxon>Phaseoleae</taxon>
        <taxon>Vigna</taxon>
    </lineage>
</organism>
<dbReference type="EMBL" id="CP039350">
    <property type="protein sequence ID" value="QCD96429.1"/>
    <property type="molecule type" value="Genomic_DNA"/>
</dbReference>
<reference evidence="1 2" key="1">
    <citation type="submission" date="2019-04" db="EMBL/GenBank/DDBJ databases">
        <title>An improved genome assembly and genetic linkage map for asparagus bean, Vigna unguiculata ssp. sesquipedialis.</title>
        <authorList>
            <person name="Xia Q."/>
            <person name="Zhang R."/>
            <person name="Dong Y."/>
        </authorList>
    </citation>
    <scope>NUCLEOTIDE SEQUENCE [LARGE SCALE GENOMIC DNA]</scope>
    <source>
        <tissue evidence="1">Leaf</tissue>
    </source>
</reference>
<accession>A0A4D6M4Z5</accession>
<keyword evidence="2" id="KW-1185">Reference proteome</keyword>
<dbReference type="Proteomes" id="UP000501690">
    <property type="component" value="Linkage Group LG6"/>
</dbReference>
<sequence>MSFNGCCHGGLRRDVVPNTMVMVVCDAASFFFSDLMRGVTAMVQTECSLPWTRFLGRVAGKMESVARWCRRCCSAKMVAAMLRRGGFLAEKIHGVGHCCSEAAMVVANLVRQWKQLCGSVGSKMKMMKMVQVRERCRCEVSPTRRKMVELWWPEAAAAAVEGMSFNGCCHGGLRRDVVPNTMVMVVCDAASFFFSDLMRGVTAMVQTECSLPWTRFLGRVAGKMESVARWCRRCCSAKMVAAMLRRGGFLAEKIHGVGHCCSEAAMVVANLVRQWKQLCGSVGSKMKMMKMVQVRERCRCEVSPTRRKMVELWWPEAAAAAVEGDRRRREN</sequence>
<protein>
    <submittedName>
        <fullName evidence="1">Uncharacterized protein</fullName>
    </submittedName>
</protein>
<name>A0A4D6M4Z5_VIGUN</name>
<dbReference type="AlphaFoldDB" id="A0A4D6M4Z5"/>
<evidence type="ECO:0000313" key="1">
    <source>
        <dbReference type="EMBL" id="QCD96429.1"/>
    </source>
</evidence>
<proteinExistence type="predicted"/>